<dbReference type="GO" id="GO:0003755">
    <property type="term" value="F:peptidyl-prolyl cis-trans isomerase activity"/>
    <property type="evidence" value="ECO:0007669"/>
    <property type="project" value="UniProtKB-KW"/>
</dbReference>
<gene>
    <name evidence="4" type="ORF">MESINF_0164</name>
</gene>
<reference evidence="4 5" key="1">
    <citation type="submission" date="2017-01" db="EMBL/GenBank/DDBJ databases">
        <authorList>
            <person name="Erauso G."/>
        </authorList>
    </citation>
    <scope>NUCLEOTIDE SEQUENCE [LARGE SCALE GENOMIC DNA]</scope>
    <source>
        <strain evidence="4">MESINF1</strain>
    </source>
</reference>
<dbReference type="InterPro" id="IPR050245">
    <property type="entry name" value="PrsA_foldase"/>
</dbReference>
<dbReference type="Proteomes" id="UP000250796">
    <property type="component" value="Chromosome MESINF"/>
</dbReference>
<dbReference type="SUPFAM" id="SSF109998">
    <property type="entry name" value="Triger factor/SurA peptide-binding domain-like"/>
    <property type="match status" value="1"/>
</dbReference>
<dbReference type="Gene3D" id="3.10.50.40">
    <property type="match status" value="1"/>
</dbReference>
<name>A0A7Z7LCP7_9BACT</name>
<dbReference type="SUPFAM" id="SSF54534">
    <property type="entry name" value="FKBP-like"/>
    <property type="match status" value="1"/>
</dbReference>
<proteinExistence type="predicted"/>
<dbReference type="RefSeq" id="WP_169698065.1">
    <property type="nucleotide sequence ID" value="NZ_LS974202.1"/>
</dbReference>
<accession>A0A7Z7LCP7</accession>
<feature type="signal peptide" evidence="2">
    <location>
        <begin position="1"/>
        <end position="19"/>
    </location>
</feature>
<feature type="domain" description="PpiC" evidence="3">
    <location>
        <begin position="182"/>
        <end position="273"/>
    </location>
</feature>
<feature type="chain" id="PRO_5030603766" evidence="2">
    <location>
        <begin position="20"/>
        <end position="496"/>
    </location>
</feature>
<evidence type="ECO:0000313" key="5">
    <source>
        <dbReference type="Proteomes" id="UP000250796"/>
    </source>
</evidence>
<organism evidence="4 5">
    <name type="scientific">Mesotoga infera</name>
    <dbReference type="NCBI Taxonomy" id="1236046"/>
    <lineage>
        <taxon>Bacteria</taxon>
        <taxon>Thermotogati</taxon>
        <taxon>Thermotogota</taxon>
        <taxon>Thermotogae</taxon>
        <taxon>Kosmotogales</taxon>
        <taxon>Kosmotogaceae</taxon>
        <taxon>Mesotoga</taxon>
    </lineage>
</organism>
<keyword evidence="1" id="KW-0697">Rotamase</keyword>
<dbReference type="InterPro" id="IPR027304">
    <property type="entry name" value="Trigger_fact/SurA_dom_sf"/>
</dbReference>
<dbReference type="PANTHER" id="PTHR47245:SF2">
    <property type="entry name" value="PEPTIDYL-PROLYL CIS-TRANS ISOMERASE HP_0175-RELATED"/>
    <property type="match status" value="1"/>
</dbReference>
<keyword evidence="2" id="KW-0732">Signal</keyword>
<sequence>MKKTLLLALLVFFSITLLAVEYAVKVTRNGEALPEEFWISSEELGQAFEATVSDAAGQGVVFDPYFTNLNIPSEHNMKLIIISYLVDEKLIDYYAFENNLIPSEGEIASETAAMLSMYTSDPYTVGQIEAAYGSIDVFAEEIKEYVTYSLKMNRFLEKAIPADEESLLAYFMENIETIRDLYETVKARHILVSEEAKALSLKNKIKNGEVTFTDAAAQYSEDSNSAPNGGELDYLKRGDTVAEFEEAIFTAPVGELYGPVKTLSGYHLLVVEERTEIDSLSDLAASEDIYSDFVEGYRNEAYVKWIENYIETNKFDFEILDSELLFYKEFIDASASRESSLEMIADLTAKLFGDSVVENVAPVEYAVFIELSQMLGLTNDPRYKMAMDRLYETGEKKGRILQMMYELKGDDPIVACDYYNDMLKDLERMFSDSAYFYAKQGSYGMDFVDYVLGTIEEIEKALGVFLERELSVETRVYLLSILIRNNSLALDIEEYF</sequence>
<evidence type="ECO:0000259" key="3">
    <source>
        <dbReference type="PROSITE" id="PS50198"/>
    </source>
</evidence>
<dbReference type="PANTHER" id="PTHR47245">
    <property type="entry name" value="PEPTIDYLPROLYL ISOMERASE"/>
    <property type="match status" value="1"/>
</dbReference>
<dbReference type="KEGG" id="minf:MESINF_0164"/>
<dbReference type="InterPro" id="IPR046357">
    <property type="entry name" value="PPIase_dom_sf"/>
</dbReference>
<evidence type="ECO:0000313" key="4">
    <source>
        <dbReference type="EMBL" id="SSC11613.1"/>
    </source>
</evidence>
<dbReference type="EMBL" id="LS974202">
    <property type="protein sequence ID" value="SSC11613.1"/>
    <property type="molecule type" value="Genomic_DNA"/>
</dbReference>
<evidence type="ECO:0000256" key="2">
    <source>
        <dbReference type="SAM" id="SignalP"/>
    </source>
</evidence>
<dbReference type="Pfam" id="PF13616">
    <property type="entry name" value="Rotamase_3"/>
    <property type="match status" value="1"/>
</dbReference>
<dbReference type="PROSITE" id="PS50198">
    <property type="entry name" value="PPIC_PPIASE_2"/>
    <property type="match status" value="1"/>
</dbReference>
<dbReference type="AlphaFoldDB" id="A0A7Z7LCP7"/>
<keyword evidence="1 4" id="KW-0413">Isomerase</keyword>
<evidence type="ECO:0000256" key="1">
    <source>
        <dbReference type="PROSITE-ProRule" id="PRU00278"/>
    </source>
</evidence>
<dbReference type="InterPro" id="IPR000297">
    <property type="entry name" value="PPIase_PpiC"/>
</dbReference>
<protein>
    <submittedName>
        <fullName evidence="4">PpiC-type peptidyl-prolyl cis-trans isomerase</fullName>
    </submittedName>
</protein>
<keyword evidence="5" id="KW-1185">Reference proteome</keyword>